<dbReference type="EMBL" id="JAWDJW010008614">
    <property type="protein sequence ID" value="KAK3060379.1"/>
    <property type="molecule type" value="Genomic_DNA"/>
</dbReference>
<reference evidence="1" key="1">
    <citation type="submission" date="2024-09" db="EMBL/GenBank/DDBJ databases">
        <title>Black Yeasts Isolated from many extreme environments.</title>
        <authorList>
            <person name="Coleine C."/>
            <person name="Stajich J.E."/>
            <person name="Selbmann L."/>
        </authorList>
    </citation>
    <scope>NUCLEOTIDE SEQUENCE</scope>
    <source>
        <strain evidence="1">CCFEE 5737</strain>
    </source>
</reference>
<gene>
    <name evidence="1" type="ORF">LTS18_008671</name>
</gene>
<protein>
    <submittedName>
        <fullName evidence="1">Uncharacterized protein</fullName>
    </submittedName>
</protein>
<sequence length="123" mass="13531">MGFASGLIGGFTLTASVLYLSATYHRQQRLRQSLALRQQSLVLTNVVDPLPPQPPPTAREARISIAETAKDFWNEKVERTVSSIEGMNWSDVWLSAEEKVAAVWGKVMKTSGEEVPSPNMKGS</sequence>
<organism evidence="1 2">
    <name type="scientific">Coniosporium uncinatum</name>
    <dbReference type="NCBI Taxonomy" id="93489"/>
    <lineage>
        <taxon>Eukaryota</taxon>
        <taxon>Fungi</taxon>
        <taxon>Dikarya</taxon>
        <taxon>Ascomycota</taxon>
        <taxon>Pezizomycotina</taxon>
        <taxon>Dothideomycetes</taxon>
        <taxon>Dothideomycetes incertae sedis</taxon>
        <taxon>Coniosporium</taxon>
    </lineage>
</organism>
<comment type="caution">
    <text evidence="1">The sequence shown here is derived from an EMBL/GenBank/DDBJ whole genome shotgun (WGS) entry which is preliminary data.</text>
</comment>
<name>A0ACC3D194_9PEZI</name>
<dbReference type="Proteomes" id="UP001186974">
    <property type="component" value="Unassembled WGS sequence"/>
</dbReference>
<accession>A0ACC3D194</accession>
<evidence type="ECO:0000313" key="1">
    <source>
        <dbReference type="EMBL" id="KAK3060379.1"/>
    </source>
</evidence>
<keyword evidence="2" id="KW-1185">Reference proteome</keyword>
<proteinExistence type="predicted"/>
<evidence type="ECO:0000313" key="2">
    <source>
        <dbReference type="Proteomes" id="UP001186974"/>
    </source>
</evidence>